<proteinExistence type="predicted"/>
<evidence type="ECO:0000259" key="1">
    <source>
        <dbReference type="Pfam" id="PF24187"/>
    </source>
</evidence>
<dbReference type="Pfam" id="PF14354">
    <property type="entry name" value="Lar_restr_allev"/>
    <property type="match status" value="1"/>
</dbReference>
<evidence type="ECO:0000313" key="2">
    <source>
        <dbReference type="EMBL" id="GKX48529.1"/>
    </source>
</evidence>
<feature type="domain" description="DUF7415" evidence="1">
    <location>
        <begin position="4"/>
        <end position="46"/>
    </location>
</feature>
<reference evidence="3" key="2">
    <citation type="submission" date="2023-02" db="EMBL/GenBank/DDBJ databases">
        <title>Pectobacterium carotovorum subsp. carotovorum NBRC 12380.</title>
        <authorList>
            <person name="Ichikawa N."/>
            <person name="Sato H."/>
            <person name="Tonouchi N."/>
        </authorList>
    </citation>
    <scope>NUCLEOTIDE SEQUENCE</scope>
    <source>
        <strain evidence="3">NBRC 12380</strain>
    </source>
</reference>
<gene>
    <name evidence="3" type="ORF">Pcaca03_34160</name>
    <name evidence="2" type="ORF">SOASR016_32810</name>
</gene>
<accession>A0AAI9L3A4</accession>
<dbReference type="Pfam" id="PF24187">
    <property type="entry name" value="DUF7415"/>
    <property type="match status" value="1"/>
</dbReference>
<dbReference type="EMBL" id="BRLF01000009">
    <property type="protein sequence ID" value="GKX48529.1"/>
    <property type="molecule type" value="Genomic_DNA"/>
</dbReference>
<name>A0AAI9L3A4_PECCC</name>
<organism evidence="3 5">
    <name type="scientific">Pectobacterium carotovorum subsp. carotovorum</name>
    <name type="common">Erwinia carotovora subsp. carotovora</name>
    <dbReference type="NCBI Taxonomy" id="555"/>
    <lineage>
        <taxon>Bacteria</taxon>
        <taxon>Pseudomonadati</taxon>
        <taxon>Pseudomonadota</taxon>
        <taxon>Gammaproteobacteria</taxon>
        <taxon>Enterobacterales</taxon>
        <taxon>Pectobacteriaceae</taxon>
        <taxon>Pectobacterium</taxon>
    </lineage>
</organism>
<evidence type="ECO:0000313" key="3">
    <source>
        <dbReference type="EMBL" id="GLV70972.1"/>
    </source>
</evidence>
<dbReference type="AlphaFoldDB" id="A0AAI9L3A4"/>
<dbReference type="Proteomes" id="UP001058167">
    <property type="component" value="Unassembled WGS sequence"/>
</dbReference>
<keyword evidence="4" id="KW-1185">Reference proteome</keyword>
<evidence type="ECO:0000313" key="4">
    <source>
        <dbReference type="Proteomes" id="UP001058167"/>
    </source>
</evidence>
<reference evidence="2" key="1">
    <citation type="submission" date="2022-06" db="EMBL/GenBank/DDBJ databases">
        <title>Draft genome sequences of Pectobacterium carotovorum subsp. carotovorum str. NBRC12380.</title>
        <authorList>
            <person name="Wakabayashi Y."/>
            <person name="Kojima K."/>
        </authorList>
    </citation>
    <scope>NUCLEOTIDE SEQUENCE</scope>
    <source>
        <strain evidence="2">NBRC 12380</strain>
    </source>
</reference>
<evidence type="ECO:0000313" key="5">
    <source>
        <dbReference type="Proteomes" id="UP001165145"/>
    </source>
</evidence>
<dbReference type="RefSeq" id="WP_261867397.1">
    <property type="nucleotide sequence ID" value="NZ_BRLF01000009.1"/>
</dbReference>
<sequence length="147" mass="16087">MQSIDWNEISRRGLLVRINNEIMHPIGLAIFRDPDSGVSGGALVADDGVWQYEQNFLVSVAASASQLKLLPCPFCGSEAHFDSVSEHLMSDERVYAPACTECTCELMNGPVRNYAGSGWYKTKEAAATDWNCRRVAQGGALAQEICE</sequence>
<dbReference type="EMBL" id="BSRL01000009">
    <property type="protein sequence ID" value="GLV70972.1"/>
    <property type="molecule type" value="Genomic_DNA"/>
</dbReference>
<dbReference type="InterPro" id="IPR055838">
    <property type="entry name" value="DUF7415"/>
</dbReference>
<protein>
    <recommendedName>
        <fullName evidence="1">DUF7415 domain-containing protein</fullName>
    </recommendedName>
</protein>
<dbReference type="Proteomes" id="UP001165145">
    <property type="component" value="Unassembled WGS sequence"/>
</dbReference>
<comment type="caution">
    <text evidence="3">The sequence shown here is derived from an EMBL/GenBank/DDBJ whole genome shotgun (WGS) entry which is preliminary data.</text>
</comment>